<evidence type="ECO:0000256" key="1">
    <source>
        <dbReference type="SAM" id="SignalP"/>
    </source>
</evidence>
<organism evidence="2 3">
    <name type="scientific">Vibrio crassostreae</name>
    <dbReference type="NCBI Taxonomy" id="246167"/>
    <lineage>
        <taxon>Bacteria</taxon>
        <taxon>Pseudomonadati</taxon>
        <taxon>Pseudomonadota</taxon>
        <taxon>Gammaproteobacteria</taxon>
        <taxon>Vibrionales</taxon>
        <taxon>Vibrionaceae</taxon>
        <taxon>Vibrio</taxon>
    </lineage>
</organism>
<proteinExistence type="predicted"/>
<evidence type="ECO:0000313" key="3">
    <source>
        <dbReference type="Proteomes" id="UP000049495"/>
    </source>
</evidence>
<evidence type="ECO:0008006" key="4">
    <source>
        <dbReference type="Google" id="ProtNLM"/>
    </source>
</evidence>
<dbReference type="Pfam" id="PF11920">
    <property type="entry name" value="DUF3438"/>
    <property type="match status" value="1"/>
</dbReference>
<reference evidence="3" key="1">
    <citation type="submission" date="2014-06" db="EMBL/GenBank/DDBJ databases">
        <authorList>
            <person name="Le Roux Frederique"/>
        </authorList>
    </citation>
    <scope>NUCLEOTIDE SEQUENCE [LARGE SCALE GENOMIC DNA]</scope>
    <source>
        <strain evidence="3">J5-5</strain>
    </source>
</reference>
<dbReference type="AlphaFoldDB" id="A0A822MSN5"/>
<protein>
    <recommendedName>
        <fullName evidence="4">Integrating conjugative element protein (TIGR03749 family)</fullName>
    </recommendedName>
</protein>
<dbReference type="EMBL" id="CCJV01000042">
    <property type="protein sequence ID" value="CDS99915.1"/>
    <property type="molecule type" value="Genomic_DNA"/>
</dbReference>
<dbReference type="InterPro" id="IPR021844">
    <property type="entry name" value="Integr_conj_element_PFL4704"/>
</dbReference>
<feature type="signal peptide" evidence="1">
    <location>
        <begin position="1"/>
        <end position="28"/>
    </location>
</feature>
<dbReference type="Proteomes" id="UP000049495">
    <property type="component" value="Unassembled WGS sequence"/>
</dbReference>
<gene>
    <name evidence="2" type="ORF">VCR5J5_1360011</name>
</gene>
<dbReference type="NCBIfam" id="TIGR03749">
    <property type="entry name" value="conj_TIGR03749"/>
    <property type="match status" value="1"/>
</dbReference>
<sequence>MMRTMMKRRGGLWLTLLLSLMTHIHAHASTPRAMEWQGAPLQVVLTPGQETILVLGGDVRVAQPAHLTPYLSVTSLAGRIYLTATEPFDSTRLQVMRLSDGLRLMLDVSAKAGMVTPPQIDIVLPGGKEEGNNLSSAANESHRSQLKMAPQALLVRYAMQILYSPSHAIEPLPGVVRAPMGLPRDISLSAFSQWRVNAKPIAAWQLGEQVVTAVSLTNKASKRETLDPRLVTLSPRCFALRCAVSFSHPEIGNAGSPTAQATAFIVTPGPLAGYLLPSRLPSHGGEQ</sequence>
<comment type="caution">
    <text evidence="2">The sequence shown here is derived from an EMBL/GenBank/DDBJ whole genome shotgun (WGS) entry which is preliminary data.</text>
</comment>
<feature type="chain" id="PRO_5032835476" description="Integrating conjugative element protein (TIGR03749 family)" evidence="1">
    <location>
        <begin position="29"/>
        <end position="287"/>
    </location>
</feature>
<keyword evidence="1" id="KW-0732">Signal</keyword>
<evidence type="ECO:0000313" key="2">
    <source>
        <dbReference type="EMBL" id="CDS99915.1"/>
    </source>
</evidence>
<accession>A0A822MSN5</accession>
<name>A0A822MSN5_9VIBR</name>